<gene>
    <name evidence="3" type="ORF">S01H4_18561</name>
</gene>
<organism evidence="3">
    <name type="scientific">marine sediment metagenome</name>
    <dbReference type="NCBI Taxonomy" id="412755"/>
    <lineage>
        <taxon>unclassified sequences</taxon>
        <taxon>metagenomes</taxon>
        <taxon>ecological metagenomes</taxon>
    </lineage>
</organism>
<dbReference type="AlphaFoldDB" id="X0ZLY6"/>
<name>X0ZLY6_9ZZZZ</name>
<feature type="transmembrane region" description="Helical" evidence="2">
    <location>
        <begin position="7"/>
        <end position="27"/>
    </location>
</feature>
<comment type="caution">
    <text evidence="3">The sequence shown here is derived from an EMBL/GenBank/DDBJ whole genome shotgun (WGS) entry which is preliminary data.</text>
</comment>
<evidence type="ECO:0000256" key="2">
    <source>
        <dbReference type="SAM" id="Phobius"/>
    </source>
</evidence>
<keyword evidence="2" id="KW-0812">Transmembrane</keyword>
<protein>
    <submittedName>
        <fullName evidence="3">Uncharacterized protein</fullName>
    </submittedName>
</protein>
<feature type="coiled-coil region" evidence="1">
    <location>
        <begin position="172"/>
        <end position="207"/>
    </location>
</feature>
<evidence type="ECO:0000313" key="3">
    <source>
        <dbReference type="EMBL" id="GAG70720.1"/>
    </source>
</evidence>
<sequence>MYILRAIVNRGWCPILITALAIIAVIYEWPITVVAPIAGIILVVGLVVTAIGAREKELAHASLRLKELAGYFNRRFMGSSSLSIFAIIDGLYNIEDPRLWTWVQACDLSQRIFNTWCSSFVSRLESDIRTRKFGVYIRTYLNELWLINSHYFELIEQFGEVAQKAEMVKGKAEEVKEKAAEVVEKVKETATEARKKAEAKFEEVKEQTK</sequence>
<proteinExistence type="predicted"/>
<keyword evidence="2" id="KW-0472">Membrane</keyword>
<dbReference type="EMBL" id="BART01008237">
    <property type="protein sequence ID" value="GAG70720.1"/>
    <property type="molecule type" value="Genomic_DNA"/>
</dbReference>
<accession>X0ZLY6</accession>
<keyword evidence="2" id="KW-1133">Transmembrane helix</keyword>
<feature type="transmembrane region" description="Helical" evidence="2">
    <location>
        <begin position="33"/>
        <end position="53"/>
    </location>
</feature>
<evidence type="ECO:0000256" key="1">
    <source>
        <dbReference type="SAM" id="Coils"/>
    </source>
</evidence>
<keyword evidence="1" id="KW-0175">Coiled coil</keyword>
<reference evidence="3" key="1">
    <citation type="journal article" date="2014" name="Front. Microbiol.">
        <title>High frequency of phylogenetically diverse reductive dehalogenase-homologous genes in deep subseafloor sedimentary metagenomes.</title>
        <authorList>
            <person name="Kawai M."/>
            <person name="Futagami T."/>
            <person name="Toyoda A."/>
            <person name="Takaki Y."/>
            <person name="Nishi S."/>
            <person name="Hori S."/>
            <person name="Arai W."/>
            <person name="Tsubouchi T."/>
            <person name="Morono Y."/>
            <person name="Uchiyama I."/>
            <person name="Ito T."/>
            <person name="Fujiyama A."/>
            <person name="Inagaki F."/>
            <person name="Takami H."/>
        </authorList>
    </citation>
    <scope>NUCLEOTIDE SEQUENCE</scope>
    <source>
        <strain evidence="3">Expedition CK06-06</strain>
    </source>
</reference>